<feature type="region of interest" description="Disordered" evidence="1">
    <location>
        <begin position="1"/>
        <end position="21"/>
    </location>
</feature>
<dbReference type="Gene3D" id="3.40.50.1820">
    <property type="entry name" value="alpha/beta hydrolase"/>
    <property type="match status" value="1"/>
</dbReference>
<dbReference type="SUPFAM" id="SSF53474">
    <property type="entry name" value="alpha/beta-Hydrolases"/>
    <property type="match status" value="1"/>
</dbReference>
<name>A0ABQ6YJ09_9NOCA</name>
<reference evidence="3 4" key="1">
    <citation type="submission" date="2019-07" db="EMBL/GenBank/DDBJ databases">
        <title>Genomic Encyclopedia of Type Strains, Phase IV (KMG-IV): sequencing the most valuable type-strain genomes for metagenomic binning, comparative biology and taxonomic classification.</title>
        <authorList>
            <person name="Goeker M."/>
        </authorList>
    </citation>
    <scope>NUCLEOTIDE SEQUENCE [LARGE SCALE GENOMIC DNA]</scope>
    <source>
        <strain evidence="3 4">DSM 44831</strain>
    </source>
</reference>
<comment type="caution">
    <text evidence="3">The sequence shown here is derived from an EMBL/GenBank/DDBJ whole genome shotgun (WGS) entry which is preliminary data.</text>
</comment>
<keyword evidence="4" id="KW-1185">Reference proteome</keyword>
<gene>
    <name evidence="3" type="ORF">FNL39_10717</name>
</gene>
<protein>
    <submittedName>
        <fullName evidence="3">PE-PPE domain-containing protein</fullName>
    </submittedName>
</protein>
<proteinExistence type="predicted"/>
<feature type="domain" description="PE-PPE" evidence="2">
    <location>
        <begin position="115"/>
        <end position="354"/>
    </location>
</feature>
<sequence>MRPNARFAGAPTKSGRHRKRSAARAASAVVTALGLGWLEAQSVCAVALAATSALIVPGTGTSDPSVAHNFESNAYQNFIDPGAPGCTDNACPGVGFVPVPYDAALWPVISSKGPGASSAKWDTSVAGGVATLDELTRRQLAAPGTAVVFGYSQGATVASTEKAALAGLSPQDRARLSFVLIANPNRPNGGIIERPVRFGGIPVADITFGPPTPTDTGIATTDIAMQYDGISDFPAYPLNVLADANALLGTVLIHPSYLQPKGNGAGSEPTAGAAIYGYPDRSEFLAQQNCDTSPQHCQSHGDTTYVTIPNPQGALPLLYPLRAIGEHTNRTDLTEPAAALAEPALRVLIETGYDRTDYAAPTPLRFDQPLNPDRTATLAPDLPAALDQGIADATAEIENPTHDPDRTLPVEAVLANMEDLLPPPLREFLPPAP</sequence>
<dbReference type="EMBL" id="VMSD01000007">
    <property type="protein sequence ID" value="KAF0845416.1"/>
    <property type="molecule type" value="Genomic_DNA"/>
</dbReference>
<evidence type="ECO:0000313" key="3">
    <source>
        <dbReference type="EMBL" id="KAF0845416.1"/>
    </source>
</evidence>
<organism evidence="3 4">
    <name type="scientific">Nocardia caishijiensis</name>
    <dbReference type="NCBI Taxonomy" id="184756"/>
    <lineage>
        <taxon>Bacteria</taxon>
        <taxon>Bacillati</taxon>
        <taxon>Actinomycetota</taxon>
        <taxon>Actinomycetes</taxon>
        <taxon>Mycobacteriales</taxon>
        <taxon>Nocardiaceae</taxon>
        <taxon>Nocardia</taxon>
    </lineage>
</organism>
<accession>A0ABQ6YJ09</accession>
<evidence type="ECO:0000313" key="4">
    <source>
        <dbReference type="Proteomes" id="UP000798951"/>
    </source>
</evidence>
<evidence type="ECO:0000256" key="1">
    <source>
        <dbReference type="SAM" id="MobiDB-lite"/>
    </source>
</evidence>
<dbReference type="Pfam" id="PF08237">
    <property type="entry name" value="PE-PPE"/>
    <property type="match status" value="1"/>
</dbReference>
<dbReference type="InterPro" id="IPR013228">
    <property type="entry name" value="PE-PPE_C"/>
</dbReference>
<dbReference type="Proteomes" id="UP000798951">
    <property type="component" value="Unassembled WGS sequence"/>
</dbReference>
<dbReference type="InterPro" id="IPR029058">
    <property type="entry name" value="AB_hydrolase_fold"/>
</dbReference>
<evidence type="ECO:0000259" key="2">
    <source>
        <dbReference type="Pfam" id="PF08237"/>
    </source>
</evidence>